<dbReference type="InterPro" id="IPR001715">
    <property type="entry name" value="CH_dom"/>
</dbReference>
<dbReference type="InterPro" id="IPR036872">
    <property type="entry name" value="CH_dom_sf"/>
</dbReference>
<dbReference type="SUPFAM" id="SSF47576">
    <property type="entry name" value="Calponin-homology domain, CH-domain"/>
    <property type="match status" value="1"/>
</dbReference>
<gene>
    <name evidence="6" type="ORF">KUTeg_007545</name>
</gene>
<dbReference type="Gene3D" id="1.10.418.10">
    <property type="entry name" value="Calponin-like domain"/>
    <property type="match status" value="2"/>
</dbReference>
<organism evidence="6 7">
    <name type="scientific">Tegillarca granosa</name>
    <name type="common">Malaysian cockle</name>
    <name type="synonym">Anadara granosa</name>
    <dbReference type="NCBI Taxonomy" id="220873"/>
    <lineage>
        <taxon>Eukaryota</taxon>
        <taxon>Metazoa</taxon>
        <taxon>Spiralia</taxon>
        <taxon>Lophotrochozoa</taxon>
        <taxon>Mollusca</taxon>
        <taxon>Bivalvia</taxon>
        <taxon>Autobranchia</taxon>
        <taxon>Pteriomorphia</taxon>
        <taxon>Arcoida</taxon>
        <taxon>Arcoidea</taxon>
        <taxon>Arcidae</taxon>
        <taxon>Tegillarca</taxon>
    </lineage>
</organism>
<dbReference type="Pfam" id="PF00307">
    <property type="entry name" value="CH"/>
    <property type="match status" value="2"/>
</dbReference>
<evidence type="ECO:0000256" key="3">
    <source>
        <dbReference type="SAM" id="MobiDB-lite"/>
    </source>
</evidence>
<comment type="caution">
    <text evidence="6">The sequence shown here is derived from an EMBL/GenBank/DDBJ whole genome shotgun (WGS) entry which is preliminary data.</text>
</comment>
<dbReference type="Proteomes" id="UP001217089">
    <property type="component" value="Unassembled WGS sequence"/>
</dbReference>
<dbReference type="EMBL" id="JARBDR010000337">
    <property type="protein sequence ID" value="KAJ8315395.1"/>
    <property type="molecule type" value="Genomic_DNA"/>
</dbReference>
<feature type="signal peptide" evidence="4">
    <location>
        <begin position="1"/>
        <end position="18"/>
    </location>
</feature>
<evidence type="ECO:0000313" key="6">
    <source>
        <dbReference type="EMBL" id="KAJ8315395.1"/>
    </source>
</evidence>
<proteinExistence type="predicted"/>
<evidence type="ECO:0000256" key="1">
    <source>
        <dbReference type="ARBA" id="ARBA00022737"/>
    </source>
</evidence>
<evidence type="ECO:0000256" key="2">
    <source>
        <dbReference type="ARBA" id="ARBA00023203"/>
    </source>
</evidence>
<evidence type="ECO:0000259" key="5">
    <source>
        <dbReference type="PROSITE" id="PS50021"/>
    </source>
</evidence>
<keyword evidence="2" id="KW-0009">Actin-binding</keyword>
<keyword evidence="4" id="KW-0732">Signal</keyword>
<feature type="domain" description="Calponin-homology (CH)" evidence="5">
    <location>
        <begin position="27"/>
        <end position="127"/>
    </location>
</feature>
<evidence type="ECO:0000256" key="4">
    <source>
        <dbReference type="SAM" id="SignalP"/>
    </source>
</evidence>
<keyword evidence="7" id="KW-1185">Reference proteome</keyword>
<feature type="region of interest" description="Disordered" evidence="3">
    <location>
        <begin position="247"/>
        <end position="266"/>
    </location>
</feature>
<dbReference type="PROSITE" id="PS00020">
    <property type="entry name" value="ACTININ_2"/>
    <property type="match status" value="1"/>
</dbReference>
<dbReference type="SMART" id="SM00033">
    <property type="entry name" value="CH"/>
    <property type="match status" value="2"/>
</dbReference>
<name>A0ABQ9FDL3_TEGGR</name>
<dbReference type="PANTHER" id="PTHR11915">
    <property type="entry name" value="SPECTRIN/FILAMIN RELATED CYTOSKELETAL PROTEIN"/>
    <property type="match status" value="1"/>
</dbReference>
<evidence type="ECO:0000313" key="7">
    <source>
        <dbReference type="Proteomes" id="UP001217089"/>
    </source>
</evidence>
<sequence length="314" mass="36382">MFFHGFIIIIMILFDMEFKNLDLIENRESFDMASLPTNATTLKYLRFRDEREDVQKKTFTKWINSQLSKKREKGKLRVHHINNINRVIDVLSHQYNIKLVNISSNDIVDGNQKLTLGLVWSIILHWQVKDVMKDLMDDLRQTNLERTLLSWCRQSTQGYEKVDIRNFTTSWRDGLGFNALLHHVDIDNPDKKSIMMYLMCFFQTLPHTDINTSLDIELPPTTPTSADSSRSGTKYFTVTENVTRSTTAMSLSSSSSQHSTMSSGNSVDLQSYQDDLEMVLTWLLEAEDIVEKQEPIGDNLKAVKTQFNQHEVFT</sequence>
<dbReference type="InterPro" id="IPR001589">
    <property type="entry name" value="Actinin_actin-bd_CS"/>
</dbReference>
<keyword evidence="1" id="KW-0677">Repeat</keyword>
<feature type="domain" description="Calponin-homology (CH)" evidence="5">
    <location>
        <begin position="142"/>
        <end position="253"/>
    </location>
</feature>
<dbReference type="PROSITE" id="PS00019">
    <property type="entry name" value="ACTININ_1"/>
    <property type="match status" value="1"/>
</dbReference>
<accession>A0ABQ9FDL3</accession>
<dbReference type="PROSITE" id="PS50021">
    <property type="entry name" value="CH"/>
    <property type="match status" value="2"/>
</dbReference>
<feature type="chain" id="PRO_5045948529" description="Calponin-homology (CH) domain-containing protein" evidence="4">
    <location>
        <begin position="19"/>
        <end position="314"/>
    </location>
</feature>
<protein>
    <recommendedName>
        <fullName evidence="5">Calponin-homology (CH) domain-containing protein</fullName>
    </recommendedName>
</protein>
<reference evidence="6 7" key="1">
    <citation type="submission" date="2022-12" db="EMBL/GenBank/DDBJ databases">
        <title>Chromosome-level genome of Tegillarca granosa.</title>
        <authorList>
            <person name="Kim J."/>
        </authorList>
    </citation>
    <scope>NUCLEOTIDE SEQUENCE [LARGE SCALE GENOMIC DNA]</scope>
    <source>
        <strain evidence="6">Teg-2019</strain>
        <tissue evidence="6">Adductor muscle</tissue>
    </source>
</reference>
<dbReference type="Gene3D" id="1.20.58.60">
    <property type="match status" value="1"/>
</dbReference>
<dbReference type="SUPFAM" id="SSF46966">
    <property type="entry name" value="Spectrin repeat"/>
    <property type="match status" value="1"/>
</dbReference>